<protein>
    <recommendedName>
        <fullName evidence="1">START domain-containing protein</fullName>
    </recommendedName>
</protein>
<dbReference type="AlphaFoldDB" id="A0A0D3L1Z2"/>
<evidence type="ECO:0000313" key="3">
    <source>
        <dbReference type="Proteomes" id="UP000013827"/>
    </source>
</evidence>
<dbReference type="CDD" id="cd00177">
    <property type="entry name" value="START"/>
    <property type="match status" value="1"/>
</dbReference>
<dbReference type="GeneID" id="17261646"/>
<feature type="domain" description="START" evidence="1">
    <location>
        <begin position="43"/>
        <end position="163"/>
    </location>
</feature>
<dbReference type="HOGENOM" id="CLU_1630097_0_0_1"/>
<dbReference type="STRING" id="2903.R1E3S3"/>
<name>A0A0D3L1Z2_EMIH1</name>
<dbReference type="PANTHER" id="PTHR12136">
    <property type="entry name" value="ENHANCED DISEASE RESISTANCE-RELATED"/>
    <property type="match status" value="1"/>
</dbReference>
<dbReference type="SUPFAM" id="SSF55961">
    <property type="entry name" value="Bet v1-like"/>
    <property type="match status" value="1"/>
</dbReference>
<accession>A0A0D3L1Z2</accession>
<dbReference type="EnsemblProtists" id="EOD15498">
    <property type="protein sequence ID" value="EOD15498"/>
    <property type="gene ID" value="EMIHUDRAFT_245804"/>
</dbReference>
<dbReference type="PANTHER" id="PTHR12136:SF91">
    <property type="entry name" value="PROTEIN ENHANCED DISEASE RESISTANCE 2-LIKE"/>
    <property type="match status" value="1"/>
</dbReference>
<dbReference type="PaxDb" id="2903-EOD15498"/>
<dbReference type="RefSeq" id="XP_005794456.1">
    <property type="nucleotide sequence ID" value="XM_005794399.1"/>
</dbReference>
<reference evidence="3" key="1">
    <citation type="journal article" date="2013" name="Nature">
        <title>Pan genome of the phytoplankton Emiliania underpins its global distribution.</title>
        <authorList>
            <person name="Read B.A."/>
            <person name="Kegel J."/>
            <person name="Klute M.J."/>
            <person name="Kuo A."/>
            <person name="Lefebvre S.C."/>
            <person name="Maumus F."/>
            <person name="Mayer C."/>
            <person name="Miller J."/>
            <person name="Monier A."/>
            <person name="Salamov A."/>
            <person name="Young J."/>
            <person name="Aguilar M."/>
            <person name="Claverie J.M."/>
            <person name="Frickenhaus S."/>
            <person name="Gonzalez K."/>
            <person name="Herman E.K."/>
            <person name="Lin Y.C."/>
            <person name="Napier J."/>
            <person name="Ogata H."/>
            <person name="Sarno A.F."/>
            <person name="Shmutz J."/>
            <person name="Schroeder D."/>
            <person name="de Vargas C."/>
            <person name="Verret F."/>
            <person name="von Dassow P."/>
            <person name="Valentin K."/>
            <person name="Van de Peer Y."/>
            <person name="Wheeler G."/>
            <person name="Dacks J.B."/>
            <person name="Delwiche C.F."/>
            <person name="Dyhrman S.T."/>
            <person name="Glockner G."/>
            <person name="John U."/>
            <person name="Richards T."/>
            <person name="Worden A.Z."/>
            <person name="Zhang X."/>
            <person name="Grigoriev I.V."/>
            <person name="Allen A.E."/>
            <person name="Bidle K."/>
            <person name="Borodovsky M."/>
            <person name="Bowler C."/>
            <person name="Brownlee C."/>
            <person name="Cock J.M."/>
            <person name="Elias M."/>
            <person name="Gladyshev V.N."/>
            <person name="Groth M."/>
            <person name="Guda C."/>
            <person name="Hadaegh A."/>
            <person name="Iglesias-Rodriguez M.D."/>
            <person name="Jenkins J."/>
            <person name="Jones B.M."/>
            <person name="Lawson T."/>
            <person name="Leese F."/>
            <person name="Lindquist E."/>
            <person name="Lobanov A."/>
            <person name="Lomsadze A."/>
            <person name="Malik S.B."/>
            <person name="Marsh M.E."/>
            <person name="Mackinder L."/>
            <person name="Mock T."/>
            <person name="Mueller-Roeber B."/>
            <person name="Pagarete A."/>
            <person name="Parker M."/>
            <person name="Probert I."/>
            <person name="Quesneville H."/>
            <person name="Raines C."/>
            <person name="Rensing S.A."/>
            <person name="Riano-Pachon D.M."/>
            <person name="Richier S."/>
            <person name="Rokitta S."/>
            <person name="Shiraiwa Y."/>
            <person name="Soanes D.M."/>
            <person name="van der Giezen M."/>
            <person name="Wahlund T.M."/>
            <person name="Williams B."/>
            <person name="Wilson W."/>
            <person name="Wolfe G."/>
            <person name="Wurch L.L."/>
        </authorList>
    </citation>
    <scope>NUCLEOTIDE SEQUENCE</scope>
</reference>
<dbReference type="InterPro" id="IPR002913">
    <property type="entry name" value="START_lipid-bd_dom"/>
</dbReference>
<dbReference type="Proteomes" id="UP000013827">
    <property type="component" value="Unassembled WGS sequence"/>
</dbReference>
<evidence type="ECO:0000259" key="1">
    <source>
        <dbReference type="PROSITE" id="PS50848"/>
    </source>
</evidence>
<dbReference type="InterPro" id="IPR023393">
    <property type="entry name" value="START-like_dom_sf"/>
</dbReference>
<dbReference type="RefSeq" id="XP_005767927.1">
    <property type="nucleotide sequence ID" value="XM_005767870.1"/>
</dbReference>
<dbReference type="Pfam" id="PF01852">
    <property type="entry name" value="START"/>
    <property type="match status" value="1"/>
</dbReference>
<dbReference type="KEGG" id="ehx:EMIHUDRAFT_245804"/>
<evidence type="ECO:0000313" key="2">
    <source>
        <dbReference type="EnsemblProtists" id="EOD42027"/>
    </source>
</evidence>
<keyword evidence="3" id="KW-1185">Reference proteome</keyword>
<dbReference type="EnsemblProtists" id="EOD42027">
    <property type="protein sequence ID" value="EOD42027"/>
    <property type="gene ID" value="EMIHUDRAFT_194705"/>
</dbReference>
<sequence>MPRGSPLPAPLAALNAGSDVSPADIALSANLCTWGLPLLSIRGCLSVDTPPPLVFELLKSPERRAAWDVLLKEGRLVRQIGPDNAIVHEVFEPLSGDLGRPHDYALISSWRCESDGSYVIASRSIVVEEVPPSPQYQRGEVLPSGWWIQPQTDGSGSELTYAI</sequence>
<organism evidence="2 3">
    <name type="scientific">Emiliania huxleyi (strain CCMP1516)</name>
    <dbReference type="NCBI Taxonomy" id="280463"/>
    <lineage>
        <taxon>Eukaryota</taxon>
        <taxon>Haptista</taxon>
        <taxon>Haptophyta</taxon>
        <taxon>Prymnesiophyceae</taxon>
        <taxon>Isochrysidales</taxon>
        <taxon>Noelaerhabdaceae</taxon>
        <taxon>Emiliania</taxon>
    </lineage>
</organism>
<dbReference type="KEGG" id="ehx:EMIHUDRAFT_194705"/>
<dbReference type="eggNOG" id="KOG2763">
    <property type="taxonomic scope" value="Eukaryota"/>
</dbReference>
<dbReference type="GO" id="GO:0008289">
    <property type="term" value="F:lipid binding"/>
    <property type="evidence" value="ECO:0007669"/>
    <property type="project" value="InterPro"/>
</dbReference>
<dbReference type="InterPro" id="IPR045096">
    <property type="entry name" value="EDR2-like"/>
</dbReference>
<proteinExistence type="predicted"/>
<dbReference type="GeneID" id="17287297"/>
<reference evidence="2" key="2">
    <citation type="submission" date="2024-10" db="UniProtKB">
        <authorList>
            <consortium name="EnsemblProtists"/>
        </authorList>
    </citation>
    <scope>IDENTIFICATION</scope>
</reference>
<dbReference type="PROSITE" id="PS50848">
    <property type="entry name" value="START"/>
    <property type="match status" value="1"/>
</dbReference>
<dbReference type="Gene3D" id="3.30.530.20">
    <property type="match status" value="1"/>
</dbReference>